<name>A0AAU7V810_9ACTO</name>
<proteinExistence type="predicted"/>
<organism evidence="1">
    <name type="scientific">Scrofimicrobium appendicitidis</name>
    <dbReference type="NCBI Taxonomy" id="3079930"/>
    <lineage>
        <taxon>Bacteria</taxon>
        <taxon>Bacillati</taxon>
        <taxon>Actinomycetota</taxon>
        <taxon>Actinomycetes</taxon>
        <taxon>Actinomycetales</taxon>
        <taxon>Actinomycetaceae</taxon>
        <taxon>Scrofimicrobium</taxon>
    </lineage>
</organism>
<protein>
    <recommendedName>
        <fullName evidence="2">Carrier domain-containing protein</fullName>
    </recommendedName>
</protein>
<evidence type="ECO:0000313" key="1">
    <source>
        <dbReference type="EMBL" id="XBW08134.1"/>
    </source>
</evidence>
<dbReference type="EMBL" id="CP138335">
    <property type="protein sequence ID" value="XBW08134.1"/>
    <property type="molecule type" value="Genomic_DNA"/>
</dbReference>
<dbReference type="AlphaFoldDB" id="A0AAU7V810"/>
<dbReference type="RefSeq" id="WP_350258333.1">
    <property type="nucleotide sequence ID" value="NZ_CP138335.1"/>
</dbReference>
<reference evidence="1" key="1">
    <citation type="submission" date="2023-11" db="EMBL/GenBank/DDBJ databases">
        <title>Scrofimicrobium hongkongense sp. nov., isolated from a patient with peritonitis.</title>
        <authorList>
            <person name="Lao H.Y."/>
            <person name="Wong A.Y.P."/>
            <person name="Ng T.L."/>
            <person name="Wong R.Y.L."/>
            <person name="Yau M.C.Y."/>
            <person name="Lam J.Y.W."/>
            <person name="Siu G.K.H."/>
        </authorList>
    </citation>
    <scope>NUCLEOTIDE SEQUENCE</scope>
    <source>
        <strain evidence="1">R131</strain>
    </source>
</reference>
<sequence length="289" mass="31147">MKDTLKTARAIESRGGFTNPDFGWMSGTSITSAEIVQVLTVFDRYGLTVPAAVSDVLQSTASAMDALAQLEVEAPPFVVEDLALPDYQQRFAQVAAARAQHDHAKRLHEETARAVYRRPVAVMTGAAPELATELNKAYLAHPDDPEITAVHGLLLRWGPQPPLGTLSAEGEWCLQYSWLQPAWNRLVTEAKAGLTAPRGMTPDEFALSLGAERHLAASRAEAQAAGDLHREAWLVYKDYAAQQAATGANTLSAERAIAAAMHEGNLARAQADRARDLLALSLDGEQNNG</sequence>
<accession>A0AAU7V810</accession>
<evidence type="ECO:0008006" key="2">
    <source>
        <dbReference type="Google" id="ProtNLM"/>
    </source>
</evidence>
<gene>
    <name evidence="1" type="ORF">SAC06_00820</name>
</gene>
<dbReference type="KEGG" id="sapp:SAC06_00820"/>